<comment type="caution">
    <text evidence="2">The sequence shown here is derived from an EMBL/GenBank/DDBJ whole genome shotgun (WGS) entry which is preliminary data.</text>
</comment>
<keyword evidence="1" id="KW-0812">Transmembrane</keyword>
<dbReference type="Proteomes" id="UP001279734">
    <property type="component" value="Unassembled WGS sequence"/>
</dbReference>
<dbReference type="Pfam" id="PF06487">
    <property type="entry name" value="SAP18"/>
    <property type="match status" value="1"/>
</dbReference>
<dbReference type="SUPFAM" id="SSF49870">
    <property type="entry name" value="Osmotin, thaumatin-like protein"/>
    <property type="match status" value="1"/>
</dbReference>
<proteinExistence type="predicted"/>
<dbReference type="Pfam" id="PF00314">
    <property type="entry name" value="Thaumatin"/>
    <property type="match status" value="1"/>
</dbReference>
<dbReference type="InterPro" id="IPR042534">
    <property type="entry name" value="SAP18_sf"/>
</dbReference>
<dbReference type="GO" id="GO:0004045">
    <property type="term" value="F:peptidyl-tRNA hydrolase activity"/>
    <property type="evidence" value="ECO:0007669"/>
    <property type="project" value="InterPro"/>
</dbReference>
<keyword evidence="1" id="KW-1133">Transmembrane helix</keyword>
<reference evidence="2" key="1">
    <citation type="submission" date="2023-05" db="EMBL/GenBank/DDBJ databases">
        <title>Nepenthes gracilis genome sequencing.</title>
        <authorList>
            <person name="Fukushima K."/>
        </authorList>
    </citation>
    <scope>NUCLEOTIDE SEQUENCE</scope>
    <source>
        <strain evidence="2">SING2019-196</strain>
    </source>
</reference>
<name>A0AAD3T4S9_NEPGR</name>
<evidence type="ECO:0000256" key="1">
    <source>
        <dbReference type="SAM" id="Phobius"/>
    </source>
</evidence>
<dbReference type="SUPFAM" id="SSF53178">
    <property type="entry name" value="Peptidyl-tRNA hydrolase-like"/>
    <property type="match status" value="1"/>
</dbReference>
<organism evidence="2 3">
    <name type="scientific">Nepenthes gracilis</name>
    <name type="common">Slender pitcher plant</name>
    <dbReference type="NCBI Taxonomy" id="150966"/>
    <lineage>
        <taxon>Eukaryota</taxon>
        <taxon>Viridiplantae</taxon>
        <taxon>Streptophyta</taxon>
        <taxon>Embryophyta</taxon>
        <taxon>Tracheophyta</taxon>
        <taxon>Spermatophyta</taxon>
        <taxon>Magnoliopsida</taxon>
        <taxon>eudicotyledons</taxon>
        <taxon>Gunneridae</taxon>
        <taxon>Pentapetalae</taxon>
        <taxon>Caryophyllales</taxon>
        <taxon>Nepenthaceae</taxon>
        <taxon>Nepenthes</taxon>
    </lineage>
</organism>
<dbReference type="EMBL" id="BSYO01000025">
    <property type="protein sequence ID" value="GMH22719.1"/>
    <property type="molecule type" value="Genomic_DNA"/>
</dbReference>
<accession>A0AAD3T4S9</accession>
<protein>
    <submittedName>
        <fullName evidence="2">Uncharacterized protein</fullName>
    </submittedName>
</protein>
<dbReference type="InterPro" id="IPR036416">
    <property type="entry name" value="Pept_tRNA_hydro_sf"/>
</dbReference>
<dbReference type="Gene3D" id="3.10.20.550">
    <property type="entry name" value="ASAP complex, SAP18 subunit"/>
    <property type="match status" value="1"/>
</dbReference>
<keyword evidence="3" id="KW-1185">Reference proteome</keyword>
<dbReference type="PROSITE" id="PS51367">
    <property type="entry name" value="THAUMATIN_2"/>
    <property type="match status" value="1"/>
</dbReference>
<dbReference type="SMART" id="SM00205">
    <property type="entry name" value="THN"/>
    <property type="match status" value="1"/>
</dbReference>
<sequence length="335" mass="36975">MADTVFTSALQEIEHVKSENDEIMTKPFLKACKHILLIIVTLPVLLSLILLWVGGHHDKEDFAVRGKEPKDEVQIYTWKDATLHELTDLVKEASPAASRRDAKLSFAFVYPDKHGRFVVREVGKTHSYGNGRCLDAGKALAELNFQFHDDMELPCGVLRLQPRGGHGSHNGPFSQMDPKAFLLQKFNMVARDRIDAALKEGVDVLKGYGSPPNTLAEYALNQYMNLDFFDMSLVDGFNVPMSFLPTSNGCTKGPTCTANVNGRCPSVLKAPGGCNNPCTVFKTNEYCCNSGSCGPTDYSRYFKGLCPNAYSYPKDDPTSTYTCPGGTNYKVVFCP</sequence>
<keyword evidence="1" id="KW-0472">Membrane</keyword>
<gene>
    <name evidence="2" type="ORF">Nepgr_024562</name>
</gene>
<dbReference type="AlphaFoldDB" id="A0AAD3T4S9"/>
<dbReference type="InterPro" id="IPR010516">
    <property type="entry name" value="SAP18"/>
</dbReference>
<dbReference type="InterPro" id="IPR001938">
    <property type="entry name" value="Thaumatin"/>
</dbReference>
<evidence type="ECO:0000313" key="3">
    <source>
        <dbReference type="Proteomes" id="UP001279734"/>
    </source>
</evidence>
<feature type="transmembrane region" description="Helical" evidence="1">
    <location>
        <begin position="34"/>
        <end position="55"/>
    </location>
</feature>
<dbReference type="Gene3D" id="2.60.110.10">
    <property type="entry name" value="Thaumatin"/>
    <property type="match status" value="1"/>
</dbReference>
<dbReference type="PANTHER" id="PTHR31048">
    <property type="entry name" value="OS03G0233200 PROTEIN"/>
    <property type="match status" value="1"/>
</dbReference>
<evidence type="ECO:0000313" key="2">
    <source>
        <dbReference type="EMBL" id="GMH22719.1"/>
    </source>
</evidence>
<dbReference type="InterPro" id="IPR037176">
    <property type="entry name" value="Osmotin/thaumatin-like_sf"/>
</dbReference>